<proteinExistence type="predicted"/>
<protein>
    <submittedName>
        <fullName evidence="1">Uncharacterized protein</fullName>
    </submittedName>
</protein>
<dbReference type="HOGENOM" id="CLU_2836387_0_0_1"/>
<dbReference type="Proteomes" id="UP000026915">
    <property type="component" value="Chromosome 4"/>
</dbReference>
<evidence type="ECO:0000313" key="2">
    <source>
        <dbReference type="Proteomes" id="UP000026915"/>
    </source>
</evidence>
<dbReference type="AlphaFoldDB" id="A0A061EL71"/>
<sequence>MYLVDKYQEGTQRDFQTRRFDQQNFDIGLTTQTSSSNPSCLMCVANGDIVHLDATELSQRGFTDQP</sequence>
<name>A0A061EL71_THECC</name>
<evidence type="ECO:0000313" key="1">
    <source>
        <dbReference type="EMBL" id="EOY05755.1"/>
    </source>
</evidence>
<dbReference type="InParanoid" id="A0A061EL71"/>
<organism evidence="1 2">
    <name type="scientific">Theobroma cacao</name>
    <name type="common">Cacao</name>
    <name type="synonym">Cocoa</name>
    <dbReference type="NCBI Taxonomy" id="3641"/>
    <lineage>
        <taxon>Eukaryota</taxon>
        <taxon>Viridiplantae</taxon>
        <taxon>Streptophyta</taxon>
        <taxon>Embryophyta</taxon>
        <taxon>Tracheophyta</taxon>
        <taxon>Spermatophyta</taxon>
        <taxon>Magnoliopsida</taxon>
        <taxon>eudicotyledons</taxon>
        <taxon>Gunneridae</taxon>
        <taxon>Pentapetalae</taxon>
        <taxon>rosids</taxon>
        <taxon>malvids</taxon>
        <taxon>Malvales</taxon>
        <taxon>Malvaceae</taxon>
        <taxon>Byttnerioideae</taxon>
        <taxon>Theobroma</taxon>
    </lineage>
</organism>
<keyword evidence="2" id="KW-1185">Reference proteome</keyword>
<gene>
    <name evidence="1" type="ORF">TCM_020675</name>
</gene>
<accession>A0A061EL71</accession>
<reference evidence="1 2" key="1">
    <citation type="journal article" date="2013" name="Genome Biol.">
        <title>The genome sequence of the most widely cultivated cacao type and its use to identify candidate genes regulating pod color.</title>
        <authorList>
            <person name="Motamayor J.C."/>
            <person name="Mockaitis K."/>
            <person name="Schmutz J."/>
            <person name="Haiminen N."/>
            <person name="Iii D.L."/>
            <person name="Cornejo O."/>
            <person name="Findley S.D."/>
            <person name="Zheng P."/>
            <person name="Utro F."/>
            <person name="Royaert S."/>
            <person name="Saski C."/>
            <person name="Jenkins J."/>
            <person name="Podicheti R."/>
            <person name="Zhao M."/>
            <person name="Scheffler B.E."/>
            <person name="Stack J.C."/>
            <person name="Feltus F.A."/>
            <person name="Mustiga G.M."/>
            <person name="Amores F."/>
            <person name="Phillips W."/>
            <person name="Marelli J.P."/>
            <person name="May G.D."/>
            <person name="Shapiro H."/>
            <person name="Ma J."/>
            <person name="Bustamante C.D."/>
            <person name="Schnell R.J."/>
            <person name="Main D."/>
            <person name="Gilbert D."/>
            <person name="Parida L."/>
            <person name="Kuhn D.N."/>
        </authorList>
    </citation>
    <scope>NUCLEOTIDE SEQUENCE [LARGE SCALE GENOMIC DNA]</scope>
    <source>
        <strain evidence="2">cv. Matina 1-6</strain>
    </source>
</reference>
<dbReference type="Gramene" id="EOY05755">
    <property type="protein sequence ID" value="EOY05755"/>
    <property type="gene ID" value="TCM_020675"/>
</dbReference>
<dbReference type="EMBL" id="CM001882">
    <property type="protein sequence ID" value="EOY05755.1"/>
    <property type="molecule type" value="Genomic_DNA"/>
</dbReference>